<dbReference type="Pfam" id="PF00916">
    <property type="entry name" value="Sulfate_transp"/>
    <property type="match status" value="1"/>
</dbReference>
<evidence type="ECO:0000256" key="5">
    <source>
        <dbReference type="SAM" id="Phobius"/>
    </source>
</evidence>
<evidence type="ECO:0000259" key="6">
    <source>
        <dbReference type="Pfam" id="PF00916"/>
    </source>
</evidence>
<dbReference type="Proteomes" id="UP001432027">
    <property type="component" value="Unassembled WGS sequence"/>
</dbReference>
<keyword evidence="8" id="KW-1185">Reference proteome</keyword>
<dbReference type="GO" id="GO:0055085">
    <property type="term" value="P:transmembrane transport"/>
    <property type="evidence" value="ECO:0007669"/>
    <property type="project" value="InterPro"/>
</dbReference>
<proteinExistence type="predicted"/>
<evidence type="ECO:0000256" key="1">
    <source>
        <dbReference type="ARBA" id="ARBA00004141"/>
    </source>
</evidence>
<keyword evidence="2 5" id="KW-0812">Transmembrane</keyword>
<accession>A0AAV5TC13</accession>
<comment type="subcellular location">
    <subcellularLocation>
        <location evidence="1">Membrane</location>
        <topology evidence="1">Multi-pass membrane protein</topology>
    </subcellularLocation>
</comment>
<feature type="domain" description="SLC26A/SulP transporter" evidence="6">
    <location>
        <begin position="2"/>
        <end position="80"/>
    </location>
</feature>
<organism evidence="7 8">
    <name type="scientific">Pristionchus entomophagus</name>
    <dbReference type="NCBI Taxonomy" id="358040"/>
    <lineage>
        <taxon>Eukaryota</taxon>
        <taxon>Metazoa</taxon>
        <taxon>Ecdysozoa</taxon>
        <taxon>Nematoda</taxon>
        <taxon>Chromadorea</taxon>
        <taxon>Rhabditida</taxon>
        <taxon>Rhabditina</taxon>
        <taxon>Diplogasteromorpha</taxon>
        <taxon>Diplogasteroidea</taxon>
        <taxon>Neodiplogasteridae</taxon>
        <taxon>Pristionchus</taxon>
    </lineage>
</organism>
<feature type="transmembrane region" description="Helical" evidence="5">
    <location>
        <begin position="6"/>
        <end position="22"/>
    </location>
</feature>
<dbReference type="AlphaFoldDB" id="A0AAV5TC13"/>
<feature type="transmembrane region" description="Helical" evidence="5">
    <location>
        <begin position="34"/>
        <end position="56"/>
    </location>
</feature>
<sequence length="105" mass="11613">VDRANSVTLIISAFAIVFLHCGKEYLSPFLEKKGWMIPVPYELIVIIISTAVSAIFDFQHKFNVPVVGFIPTGPPIPALTVVAILPDCILQSLEWLWSLSPYTSP</sequence>
<evidence type="ECO:0000313" key="7">
    <source>
        <dbReference type="EMBL" id="GMS92718.1"/>
    </source>
</evidence>
<dbReference type="EMBL" id="BTSX01000004">
    <property type="protein sequence ID" value="GMS92718.1"/>
    <property type="molecule type" value="Genomic_DNA"/>
</dbReference>
<keyword evidence="4 5" id="KW-0472">Membrane</keyword>
<evidence type="ECO:0000256" key="3">
    <source>
        <dbReference type="ARBA" id="ARBA00022989"/>
    </source>
</evidence>
<comment type="caution">
    <text evidence="7">The sequence shown here is derived from an EMBL/GenBank/DDBJ whole genome shotgun (WGS) entry which is preliminary data.</text>
</comment>
<name>A0AAV5TC13_9BILA</name>
<reference evidence="7" key="1">
    <citation type="submission" date="2023-10" db="EMBL/GenBank/DDBJ databases">
        <title>Genome assembly of Pristionchus species.</title>
        <authorList>
            <person name="Yoshida K."/>
            <person name="Sommer R.J."/>
        </authorList>
    </citation>
    <scope>NUCLEOTIDE SEQUENCE</scope>
    <source>
        <strain evidence="7">RS0144</strain>
    </source>
</reference>
<evidence type="ECO:0000256" key="2">
    <source>
        <dbReference type="ARBA" id="ARBA00022692"/>
    </source>
</evidence>
<keyword evidence="3 5" id="KW-1133">Transmembrane helix</keyword>
<dbReference type="PANTHER" id="PTHR11814">
    <property type="entry name" value="SULFATE TRANSPORTER"/>
    <property type="match status" value="1"/>
</dbReference>
<dbReference type="GO" id="GO:0016020">
    <property type="term" value="C:membrane"/>
    <property type="evidence" value="ECO:0007669"/>
    <property type="project" value="UniProtKB-SubCell"/>
</dbReference>
<gene>
    <name evidence="7" type="ORF">PENTCL1PPCAC_14893</name>
</gene>
<dbReference type="InterPro" id="IPR001902">
    <property type="entry name" value="SLC26A/SulP_fam"/>
</dbReference>
<evidence type="ECO:0000256" key="4">
    <source>
        <dbReference type="ARBA" id="ARBA00023136"/>
    </source>
</evidence>
<protein>
    <recommendedName>
        <fullName evidence="6">SLC26A/SulP transporter domain-containing protein</fullName>
    </recommendedName>
</protein>
<dbReference type="InterPro" id="IPR011547">
    <property type="entry name" value="SLC26A/SulP_dom"/>
</dbReference>
<evidence type="ECO:0000313" key="8">
    <source>
        <dbReference type="Proteomes" id="UP001432027"/>
    </source>
</evidence>
<feature type="non-terminal residue" evidence="7">
    <location>
        <position position="1"/>
    </location>
</feature>